<dbReference type="Gene3D" id="2.115.10.20">
    <property type="entry name" value="Glycosyl hydrolase domain, family 43"/>
    <property type="match status" value="1"/>
</dbReference>
<comment type="caution">
    <text evidence="1">The sequence shown here is derived from an EMBL/GenBank/DDBJ whole genome shotgun (WGS) entry which is preliminary data.</text>
</comment>
<dbReference type="SUPFAM" id="SSF75005">
    <property type="entry name" value="Arabinanase/levansucrase/invertase"/>
    <property type="match status" value="1"/>
</dbReference>
<protein>
    <submittedName>
        <fullName evidence="1">Uncharacterized protein</fullName>
    </submittedName>
</protein>
<keyword evidence="2" id="KW-1185">Reference proteome</keyword>
<sequence length="484" mass="54900">MRQTEISRHVCLCVGAFPSGAAADIRVVICVDDQMLRIWLRLIDRSCPCGSLIHRDETGNSWGLVHCLAGEGTMEELFDAETVDMAVLRRVVPGDRRRIAILNGNELLIRRRRLQATDQLSDRQPHWGTEARVDLHVTSLEDCLRAMADDAPDKKTRRPGARSSVIGSMPLNLIRGDSDLKLPFRRIRVSAKPSILSLNTPRKNDDEFVHPYIMEFPDGFNGFRYLLAVTGFEAAREKLENPYIFGSNNLENFFLLHGVRQPIFSPITEGDGHNSDVALAYDFGTSELLCLIRQTHRLRGRAIDTGDIIDSISFRATRDGVNWSEPCEILRSTRDKDPLLSPSLLHDPNDGRWHLFTVSRPHILHRSATDLRGPWTEPDLIHVPGSIRPHHIEMKWIGQRLFCLLHSKSSHNLHFGASENWTNFQFDQEPVLMNSPPSVYKGSFLPCSAQDGIRIRLFWTPGAGTIKQRNVYHLFRSEVGPFPE</sequence>
<organism evidence="1 2">
    <name type="scientific">Paracoccus spongiarum</name>
    <dbReference type="NCBI Taxonomy" id="3064387"/>
    <lineage>
        <taxon>Bacteria</taxon>
        <taxon>Pseudomonadati</taxon>
        <taxon>Pseudomonadota</taxon>
        <taxon>Alphaproteobacteria</taxon>
        <taxon>Rhodobacterales</taxon>
        <taxon>Paracoccaceae</taxon>
        <taxon>Paracoccus</taxon>
    </lineage>
</organism>
<evidence type="ECO:0000313" key="1">
    <source>
        <dbReference type="EMBL" id="MDP5309022.1"/>
    </source>
</evidence>
<reference evidence="1 2" key="1">
    <citation type="submission" date="2023-08" db="EMBL/GenBank/DDBJ databases">
        <authorList>
            <person name="Park J.-S."/>
        </authorList>
    </citation>
    <scope>NUCLEOTIDE SEQUENCE [LARGE SCALE GENOMIC DNA]</scope>
    <source>
        <strain evidence="1 2">2205BS29-5</strain>
    </source>
</reference>
<dbReference type="InterPro" id="IPR023296">
    <property type="entry name" value="Glyco_hydro_beta-prop_sf"/>
</dbReference>
<evidence type="ECO:0000313" key="2">
    <source>
        <dbReference type="Proteomes" id="UP001224997"/>
    </source>
</evidence>
<proteinExistence type="predicted"/>
<dbReference type="Proteomes" id="UP001224997">
    <property type="component" value="Unassembled WGS sequence"/>
</dbReference>
<dbReference type="RefSeq" id="WP_305964849.1">
    <property type="nucleotide sequence ID" value="NZ_JAVAMQ010000030.1"/>
</dbReference>
<accession>A0ABT9JGT4</accession>
<name>A0ABT9JGT4_9RHOB</name>
<dbReference type="EMBL" id="JAVAMQ010000030">
    <property type="protein sequence ID" value="MDP5309022.1"/>
    <property type="molecule type" value="Genomic_DNA"/>
</dbReference>
<gene>
    <name evidence="1" type="ORF">Q5Y72_18245</name>
</gene>